<keyword evidence="2" id="KW-1185">Reference proteome</keyword>
<accession>A0A1T2XKW1</accession>
<dbReference type="RefSeq" id="WP_078497858.1">
    <property type="nucleotide sequence ID" value="NZ_MSZX01000002.1"/>
</dbReference>
<sequence>MIIIKVISKTDFLNFMTIDIALGSACYMALRIKHTLGYELLGIVGSYVITEIGKRVMRSYPIWSKLHQIAYRIQPVRTVAPSK</sequence>
<dbReference type="AlphaFoldDB" id="A0A1T2XKW1"/>
<comment type="caution">
    <text evidence="1">The sequence shown here is derived from an EMBL/GenBank/DDBJ whole genome shotgun (WGS) entry which is preliminary data.</text>
</comment>
<dbReference type="STRING" id="1324314.BVG16_07230"/>
<reference evidence="1 2" key="1">
    <citation type="submission" date="2017-01" db="EMBL/GenBank/DDBJ databases">
        <title>Genome analysis of Paenibacillus selenitrireducens ES3-24.</title>
        <authorList>
            <person name="Xu D."/>
            <person name="Yao R."/>
            <person name="Zheng S."/>
        </authorList>
    </citation>
    <scope>NUCLEOTIDE SEQUENCE [LARGE SCALE GENOMIC DNA]</scope>
    <source>
        <strain evidence="1 2">ES3-24</strain>
    </source>
</reference>
<protein>
    <submittedName>
        <fullName evidence="1">Uncharacterized protein</fullName>
    </submittedName>
</protein>
<proteinExistence type="predicted"/>
<name>A0A1T2XKW1_9BACL</name>
<evidence type="ECO:0000313" key="2">
    <source>
        <dbReference type="Proteomes" id="UP000190188"/>
    </source>
</evidence>
<dbReference type="Proteomes" id="UP000190188">
    <property type="component" value="Unassembled WGS sequence"/>
</dbReference>
<gene>
    <name evidence="1" type="ORF">BVG16_07230</name>
</gene>
<evidence type="ECO:0000313" key="1">
    <source>
        <dbReference type="EMBL" id="OPA80511.1"/>
    </source>
</evidence>
<dbReference type="EMBL" id="MSZX01000002">
    <property type="protein sequence ID" value="OPA80511.1"/>
    <property type="molecule type" value="Genomic_DNA"/>
</dbReference>
<organism evidence="1 2">
    <name type="scientific">Paenibacillus selenitireducens</name>
    <dbReference type="NCBI Taxonomy" id="1324314"/>
    <lineage>
        <taxon>Bacteria</taxon>
        <taxon>Bacillati</taxon>
        <taxon>Bacillota</taxon>
        <taxon>Bacilli</taxon>
        <taxon>Bacillales</taxon>
        <taxon>Paenibacillaceae</taxon>
        <taxon>Paenibacillus</taxon>
    </lineage>
</organism>